<feature type="compositionally biased region" description="Basic and acidic residues" evidence="5">
    <location>
        <begin position="159"/>
        <end position="179"/>
    </location>
</feature>
<dbReference type="GO" id="GO:0046486">
    <property type="term" value="P:glycerolipid metabolic process"/>
    <property type="evidence" value="ECO:0007669"/>
    <property type="project" value="UniProtKB-ARBA"/>
</dbReference>
<keyword evidence="2 4" id="KW-0442">Lipid degradation</keyword>
<feature type="short sequence motif" description="DGA/G" evidence="4">
    <location>
        <begin position="358"/>
        <end position="360"/>
    </location>
</feature>
<evidence type="ECO:0000313" key="7">
    <source>
        <dbReference type="EMBL" id="KAH0563183.1"/>
    </source>
</evidence>
<sequence>MASEQSNSIGGVPASPETQDRGIFVERTDTPDRFDSDDEKKTGGTTTHSSQKRKSTRFSGSQGDAIFPTDPVPSQRDQRTDTVNSNKSAASSVIEPPWDKQYVMSFDGGGIRGYSSLLIVRKLMTEIMHIERGHKESADTSYYPLNYIPSRDNSIPTEIKSDQNGSRRETFSSEETERQQRSRYLPCHYFDYIGGTSTGGLISIMLSRLRMNIDDCIKEYEALGGEIFGHPRIASVRGPIPAFRDKYDGSQLKRAVEGVISRRLDITPGEVAYFSSHQSICKTIVVANKQKTVEDGDLILEPPYLFRSYDHYPAVPKNPSERNPGRAHHGEIWQVARATSAAPTYFTPITINNRKFGDGGFGTNNPAWEVIWEVTQMTGKTSDLGNIALMVSIGTGMSPLSKFGQGLLGKYYAYFRAAKKLAVDSESVHDRMMTVTGGKDGKVPYYRFNVKDGLGEMKLDEWKGPKKWRRQRENLTLKCIREKTDDYLKLQEVQEDLKELARILVENRRKRCKTAIWDLVCLGMQYRCCFEGCPKTHKMRRSARDLRTHLRISHKLDERVAKDKETIERLIETGRCPC</sequence>
<dbReference type="GO" id="GO:0019369">
    <property type="term" value="P:arachidonate metabolic process"/>
    <property type="evidence" value="ECO:0007669"/>
    <property type="project" value="TreeGrafter"/>
</dbReference>
<dbReference type="EMBL" id="JAGHQM010000240">
    <property type="protein sequence ID" value="KAH0563183.1"/>
    <property type="molecule type" value="Genomic_DNA"/>
</dbReference>
<dbReference type="PANTHER" id="PTHR24185:SF1">
    <property type="entry name" value="CALCIUM-INDEPENDENT PHOSPHOLIPASE A2-GAMMA"/>
    <property type="match status" value="1"/>
</dbReference>
<proteinExistence type="predicted"/>
<evidence type="ECO:0000256" key="1">
    <source>
        <dbReference type="ARBA" id="ARBA00022801"/>
    </source>
</evidence>
<dbReference type="PROSITE" id="PS51635">
    <property type="entry name" value="PNPLA"/>
    <property type="match status" value="1"/>
</dbReference>
<feature type="compositionally biased region" description="Basic and acidic residues" evidence="5">
    <location>
        <begin position="18"/>
        <end position="42"/>
    </location>
</feature>
<keyword evidence="8" id="KW-1185">Reference proteome</keyword>
<evidence type="ECO:0000256" key="4">
    <source>
        <dbReference type="PROSITE-ProRule" id="PRU01161"/>
    </source>
</evidence>
<dbReference type="PANTHER" id="PTHR24185">
    <property type="entry name" value="CALCIUM-INDEPENDENT PHOSPHOLIPASE A2-GAMMA"/>
    <property type="match status" value="1"/>
</dbReference>
<feature type="active site" description="Nucleophile" evidence="4">
    <location>
        <position position="197"/>
    </location>
</feature>
<accession>A0A9P8RS95</accession>
<dbReference type="InterPro" id="IPR016035">
    <property type="entry name" value="Acyl_Trfase/lysoPLipase"/>
</dbReference>
<feature type="domain" description="PNPLA" evidence="6">
    <location>
        <begin position="104"/>
        <end position="371"/>
    </location>
</feature>
<dbReference type="GO" id="GO:0047499">
    <property type="term" value="F:calcium-independent phospholipase A2 activity"/>
    <property type="evidence" value="ECO:0007669"/>
    <property type="project" value="TreeGrafter"/>
</dbReference>
<reference evidence="7" key="1">
    <citation type="submission" date="2021-03" db="EMBL/GenBank/DDBJ databases">
        <title>Comparative genomics and phylogenomic investigation of the class Geoglossomycetes provide insights into ecological specialization and systematics.</title>
        <authorList>
            <person name="Melie T."/>
            <person name="Pirro S."/>
            <person name="Miller A.N."/>
            <person name="Quandt A."/>
        </authorList>
    </citation>
    <scope>NUCLEOTIDE SEQUENCE</scope>
    <source>
        <strain evidence="7">CAQ_001_2017</strain>
    </source>
</reference>
<feature type="short sequence motif" description="GXSXG" evidence="4">
    <location>
        <begin position="195"/>
        <end position="199"/>
    </location>
</feature>
<dbReference type="Pfam" id="PF01734">
    <property type="entry name" value="Patatin"/>
    <property type="match status" value="1"/>
</dbReference>
<dbReference type="Gene3D" id="3.40.1090.10">
    <property type="entry name" value="Cytosolic phospholipase A2 catalytic domain"/>
    <property type="match status" value="1"/>
</dbReference>
<evidence type="ECO:0000256" key="3">
    <source>
        <dbReference type="ARBA" id="ARBA00023098"/>
    </source>
</evidence>
<dbReference type="SUPFAM" id="SSF52151">
    <property type="entry name" value="FabD/lysophospholipase-like"/>
    <property type="match status" value="1"/>
</dbReference>
<dbReference type="AlphaFoldDB" id="A0A9P8RS95"/>
<feature type="region of interest" description="Disordered" evidence="5">
    <location>
        <begin position="1"/>
        <end position="92"/>
    </location>
</feature>
<dbReference type="InterPro" id="IPR002641">
    <property type="entry name" value="PNPLA_dom"/>
</dbReference>
<name>A0A9P8RS95_9PEZI</name>
<gene>
    <name evidence="7" type="ORF">GP486_002250</name>
</gene>
<feature type="short sequence motif" description="GXGXXG" evidence="4">
    <location>
        <begin position="108"/>
        <end position="113"/>
    </location>
</feature>
<feature type="region of interest" description="Disordered" evidence="5">
    <location>
        <begin position="153"/>
        <end position="179"/>
    </location>
</feature>
<keyword evidence="1 4" id="KW-0378">Hydrolase</keyword>
<evidence type="ECO:0000313" key="8">
    <source>
        <dbReference type="Proteomes" id="UP000750711"/>
    </source>
</evidence>
<evidence type="ECO:0000256" key="2">
    <source>
        <dbReference type="ARBA" id="ARBA00022963"/>
    </source>
</evidence>
<organism evidence="7 8">
    <name type="scientific">Trichoglossum hirsutum</name>
    <dbReference type="NCBI Taxonomy" id="265104"/>
    <lineage>
        <taxon>Eukaryota</taxon>
        <taxon>Fungi</taxon>
        <taxon>Dikarya</taxon>
        <taxon>Ascomycota</taxon>
        <taxon>Pezizomycotina</taxon>
        <taxon>Geoglossomycetes</taxon>
        <taxon>Geoglossales</taxon>
        <taxon>Geoglossaceae</taxon>
        <taxon>Trichoglossum</taxon>
    </lineage>
</organism>
<keyword evidence="3 4" id="KW-0443">Lipid metabolism</keyword>
<feature type="active site" description="Proton acceptor" evidence="4">
    <location>
        <position position="358"/>
    </location>
</feature>
<evidence type="ECO:0000256" key="5">
    <source>
        <dbReference type="SAM" id="MobiDB-lite"/>
    </source>
</evidence>
<evidence type="ECO:0000259" key="6">
    <source>
        <dbReference type="PROSITE" id="PS51635"/>
    </source>
</evidence>
<dbReference type="GO" id="GO:0016042">
    <property type="term" value="P:lipid catabolic process"/>
    <property type="evidence" value="ECO:0007669"/>
    <property type="project" value="UniProtKB-UniRule"/>
</dbReference>
<dbReference type="GO" id="GO:0016020">
    <property type="term" value="C:membrane"/>
    <property type="evidence" value="ECO:0007669"/>
    <property type="project" value="TreeGrafter"/>
</dbReference>
<dbReference type="Proteomes" id="UP000750711">
    <property type="component" value="Unassembled WGS sequence"/>
</dbReference>
<feature type="compositionally biased region" description="Polar residues" evidence="5">
    <location>
        <begin position="81"/>
        <end position="91"/>
    </location>
</feature>
<protein>
    <recommendedName>
        <fullName evidence="6">PNPLA domain-containing protein</fullName>
    </recommendedName>
</protein>
<comment type="caution">
    <text evidence="7">The sequence shown here is derived from an EMBL/GenBank/DDBJ whole genome shotgun (WGS) entry which is preliminary data.</text>
</comment>